<dbReference type="InParanoid" id="D9Q1L6"/>
<organism evidence="4 5">
    <name type="scientific">Acidilobus saccharovorans (strain DSM 16705 / JCM 18335 / VKM B-2471 / 345-15)</name>
    <dbReference type="NCBI Taxonomy" id="666510"/>
    <lineage>
        <taxon>Archaea</taxon>
        <taxon>Thermoproteota</taxon>
        <taxon>Thermoprotei</taxon>
        <taxon>Acidilobales</taxon>
        <taxon>Acidilobaceae</taxon>
        <taxon>Acidilobus</taxon>
    </lineage>
</organism>
<reference evidence="4 5" key="1">
    <citation type="journal article" date="2010" name="Appl. Environ. Microbiol.">
        <title>The genome sequence of the crenarchaeon Acidilobus saccharovorans supports a new order, Acidilobales, and suggests an important ecological role in terrestrial acidic hot springs.</title>
        <authorList>
            <person name="Mardanov A.V."/>
            <person name="Svetlitchnyi V.A."/>
            <person name="Beletsky A.V."/>
            <person name="Prokofeva M.I."/>
            <person name="Bonch-Osmolovskaya E.A."/>
            <person name="Ravin N.V."/>
            <person name="Skryabin K.G."/>
        </authorList>
    </citation>
    <scope>NUCLEOTIDE SEQUENCE [LARGE SCALE GENOMIC DNA]</scope>
    <source>
        <strain evidence="5">DSM 16705 / JCM 18335 / VKM B-2471 / 345-15</strain>
    </source>
</reference>
<proteinExistence type="predicted"/>
<dbReference type="InterPro" id="IPR028081">
    <property type="entry name" value="Leu-bd"/>
</dbReference>
<feature type="transmembrane region" description="Helical" evidence="2">
    <location>
        <begin position="20"/>
        <end position="39"/>
    </location>
</feature>
<dbReference type="Pfam" id="PF13458">
    <property type="entry name" value="Peripla_BP_6"/>
    <property type="match status" value="1"/>
</dbReference>
<evidence type="ECO:0000256" key="1">
    <source>
        <dbReference type="ARBA" id="ARBA00022729"/>
    </source>
</evidence>
<name>D9Q1L6_ACIS3</name>
<dbReference type="InterPro" id="IPR051010">
    <property type="entry name" value="BCAA_transport"/>
</dbReference>
<dbReference type="KEGG" id="asc:ASAC_0798"/>
<dbReference type="Proteomes" id="UP000000346">
    <property type="component" value="Chromosome"/>
</dbReference>
<dbReference type="PANTHER" id="PTHR30483">
    <property type="entry name" value="LEUCINE-SPECIFIC-BINDING PROTEIN"/>
    <property type="match status" value="1"/>
</dbReference>
<keyword evidence="2" id="KW-0812">Transmembrane</keyword>
<feature type="domain" description="Leucine-binding protein" evidence="3">
    <location>
        <begin position="50"/>
        <end position="375"/>
    </location>
</feature>
<gene>
    <name evidence="4" type="ordered locus">ASAC_0798</name>
</gene>
<dbReference type="Gene3D" id="3.40.50.2300">
    <property type="match status" value="2"/>
</dbReference>
<keyword evidence="2" id="KW-1133">Transmembrane helix</keyword>
<keyword evidence="2" id="KW-0472">Membrane</keyword>
<dbReference type="InterPro" id="IPR028082">
    <property type="entry name" value="Peripla_BP_I"/>
</dbReference>
<evidence type="ECO:0000259" key="3">
    <source>
        <dbReference type="Pfam" id="PF13458"/>
    </source>
</evidence>
<dbReference type="STRING" id="666510.ASAC_0798"/>
<dbReference type="AlphaFoldDB" id="D9Q1L6"/>
<dbReference type="PANTHER" id="PTHR30483:SF37">
    <property type="entry name" value="ABC TRANSPORTER SUBSTRATE-BINDING PROTEIN"/>
    <property type="match status" value="1"/>
</dbReference>
<evidence type="ECO:0000256" key="2">
    <source>
        <dbReference type="SAM" id="Phobius"/>
    </source>
</evidence>
<keyword evidence="1" id="KW-0732">Signal</keyword>
<dbReference type="EMBL" id="CP001742">
    <property type="protein sequence ID" value="ADL19204.1"/>
    <property type="molecule type" value="Genomic_DNA"/>
</dbReference>
<accession>D9Q1L6</accession>
<evidence type="ECO:0000313" key="4">
    <source>
        <dbReference type="EMBL" id="ADL19204.1"/>
    </source>
</evidence>
<protein>
    <submittedName>
        <fullName evidence="4">Branched-chain amino acid ABC transporter, branched-chain amino acid binding protein</fullName>
    </submittedName>
</protein>
<sequence length="438" mass="47287">MSEVTGVLSRVRRSISTTALAVIIVVVVVVAVIGGYYAYISTKKPSVKYITIGVVYDSSGEFASSSMPEYEGLELWASWVNSHGGIYVKQYGRNLTVKVIALNAASNPSTAESDYETLVNTYHVDVLVADFGSVMTAPAVSFTNASHVLLWDVTGSSFKFFTNNNYIILTSLPVSPYFVLYVPGFLHMLGIHNVAVVYDDNDFNAYQAYFLAPGLSSYGIKVVYNTSVATSTSQYTSLVAAIESLHPQAVLELGYPTNDEAFLSQVEASHACFPLVLTNFPGQLLPIFVSSEPTAVNGTFTLAYPPIVEYTPQVASKLGLQWFGPTLPQFESMWVNFTHTSPNFLAIAGFNAGLIIQLAIQDAGTLNQAALKQAVLSDVSGKVMTIDGIFNVTSNGMQVGENPIPAQVFVWPNGTTTVNLLYPSEYANATAIYPEPCP</sequence>
<dbReference type="SUPFAM" id="SSF53822">
    <property type="entry name" value="Periplasmic binding protein-like I"/>
    <property type="match status" value="1"/>
</dbReference>
<keyword evidence="5" id="KW-1185">Reference proteome</keyword>
<dbReference type="HOGENOM" id="CLU_027128_4_1_2"/>
<evidence type="ECO:0000313" key="5">
    <source>
        <dbReference type="Proteomes" id="UP000000346"/>
    </source>
</evidence>
<dbReference type="FunCoup" id="D9Q1L6">
    <property type="interactions" value="33"/>
</dbReference>
<dbReference type="eggNOG" id="arCOG01020">
    <property type="taxonomic scope" value="Archaea"/>
</dbReference>